<organism evidence="1 2">
    <name type="scientific">Lactuca virosa</name>
    <dbReference type="NCBI Taxonomy" id="75947"/>
    <lineage>
        <taxon>Eukaryota</taxon>
        <taxon>Viridiplantae</taxon>
        <taxon>Streptophyta</taxon>
        <taxon>Embryophyta</taxon>
        <taxon>Tracheophyta</taxon>
        <taxon>Spermatophyta</taxon>
        <taxon>Magnoliopsida</taxon>
        <taxon>eudicotyledons</taxon>
        <taxon>Gunneridae</taxon>
        <taxon>Pentapetalae</taxon>
        <taxon>asterids</taxon>
        <taxon>campanulids</taxon>
        <taxon>Asterales</taxon>
        <taxon>Asteraceae</taxon>
        <taxon>Cichorioideae</taxon>
        <taxon>Cichorieae</taxon>
        <taxon>Lactucinae</taxon>
        <taxon>Lactuca</taxon>
    </lineage>
</organism>
<dbReference type="AlphaFoldDB" id="A0AAU9MN04"/>
<dbReference type="InterPro" id="IPR044974">
    <property type="entry name" value="Disease_R_plants"/>
</dbReference>
<name>A0AAU9MN04_9ASTR</name>
<evidence type="ECO:0000313" key="2">
    <source>
        <dbReference type="Proteomes" id="UP001157418"/>
    </source>
</evidence>
<comment type="caution">
    <text evidence="1">The sequence shown here is derived from an EMBL/GenBank/DDBJ whole genome shotgun (WGS) entry which is preliminary data.</text>
</comment>
<sequence length="136" mass="15269">MKVIAEVEILSTLTESSLIYRHEAKFIQKIVKELPLELRAIDFNIDEKLVCIDNRINDVLSSLVISSDDVYMTRIKIIGGGGKINLATVVFDKISFQFEGKSLIENVREVSKASLSGLKLLQKQIISDVLIMKAYP</sequence>
<evidence type="ECO:0000313" key="1">
    <source>
        <dbReference type="EMBL" id="CAH1427882.1"/>
    </source>
</evidence>
<dbReference type="Proteomes" id="UP001157418">
    <property type="component" value="Unassembled WGS sequence"/>
</dbReference>
<reference evidence="1 2" key="1">
    <citation type="submission" date="2022-01" db="EMBL/GenBank/DDBJ databases">
        <authorList>
            <person name="Xiong W."/>
            <person name="Schranz E."/>
        </authorList>
    </citation>
    <scope>NUCLEOTIDE SEQUENCE [LARGE SCALE GENOMIC DNA]</scope>
</reference>
<dbReference type="PANTHER" id="PTHR11017:SF544">
    <property type="entry name" value="ADP-RIBOSYL CYCLASE_CYCLIC ADP-RIBOSE HYDROLASE"/>
    <property type="match status" value="1"/>
</dbReference>
<gene>
    <name evidence="1" type="ORF">LVIROSA_LOCUS14852</name>
</gene>
<proteinExistence type="predicted"/>
<dbReference type="GO" id="GO:0006952">
    <property type="term" value="P:defense response"/>
    <property type="evidence" value="ECO:0007669"/>
    <property type="project" value="InterPro"/>
</dbReference>
<protein>
    <recommendedName>
        <fullName evidence="3">DUF3211 domain-containing protein</fullName>
    </recommendedName>
</protein>
<dbReference type="EMBL" id="CAKMRJ010002223">
    <property type="protein sequence ID" value="CAH1427882.1"/>
    <property type="molecule type" value="Genomic_DNA"/>
</dbReference>
<accession>A0AAU9MN04</accession>
<keyword evidence="2" id="KW-1185">Reference proteome</keyword>
<evidence type="ECO:0008006" key="3">
    <source>
        <dbReference type="Google" id="ProtNLM"/>
    </source>
</evidence>
<dbReference type="PANTHER" id="PTHR11017">
    <property type="entry name" value="LEUCINE-RICH REPEAT-CONTAINING PROTEIN"/>
    <property type="match status" value="1"/>
</dbReference>